<evidence type="ECO:0000313" key="8">
    <source>
        <dbReference type="EMBL" id="MVQ29358.1"/>
    </source>
</evidence>
<dbReference type="Pfam" id="PF02746">
    <property type="entry name" value="MR_MLE_N"/>
    <property type="match status" value="1"/>
</dbReference>
<dbReference type="FunFam" id="3.20.20.120:FF:000007">
    <property type="entry name" value="Mitochondrial enolase superfamily member 1"/>
    <property type="match status" value="1"/>
</dbReference>
<dbReference type="GO" id="GO:0009063">
    <property type="term" value="P:amino acid catabolic process"/>
    <property type="evidence" value="ECO:0007669"/>
    <property type="project" value="InterPro"/>
</dbReference>
<dbReference type="CDD" id="cd03324">
    <property type="entry name" value="rTSbeta_L-fuconate_dehydratase"/>
    <property type="match status" value="1"/>
</dbReference>
<dbReference type="AlphaFoldDB" id="A0A6N8IR81"/>
<keyword evidence="9" id="KW-1185">Reference proteome</keyword>
<dbReference type="InterPro" id="IPR013341">
    <property type="entry name" value="Mandelate_racemase_N_dom"/>
</dbReference>
<dbReference type="PANTHER" id="PTHR13794:SF58">
    <property type="entry name" value="MITOCHONDRIAL ENOLASE SUPERFAMILY MEMBER 1"/>
    <property type="match status" value="1"/>
</dbReference>
<dbReference type="PROSITE" id="PS00909">
    <property type="entry name" value="MR_MLE_2"/>
    <property type="match status" value="1"/>
</dbReference>
<dbReference type="SUPFAM" id="SSF51604">
    <property type="entry name" value="Enolase C-terminal domain-like"/>
    <property type="match status" value="1"/>
</dbReference>
<dbReference type="GO" id="GO:0016052">
    <property type="term" value="P:carbohydrate catabolic process"/>
    <property type="evidence" value="ECO:0007669"/>
    <property type="project" value="InterPro"/>
</dbReference>
<dbReference type="InterPro" id="IPR029017">
    <property type="entry name" value="Enolase-like_N"/>
</dbReference>
<evidence type="ECO:0000256" key="3">
    <source>
        <dbReference type="ARBA" id="ARBA00013142"/>
    </source>
</evidence>
<dbReference type="Pfam" id="PF13378">
    <property type="entry name" value="MR_MLE_C"/>
    <property type="match status" value="1"/>
</dbReference>
<reference evidence="8 9" key="1">
    <citation type="submission" date="2019-12" db="EMBL/GenBank/DDBJ databases">
        <authorList>
            <person name="Huq M.A."/>
        </authorList>
    </citation>
    <scope>NUCLEOTIDE SEQUENCE [LARGE SCALE GENOMIC DNA]</scope>
    <source>
        <strain evidence="8 9">MAH-25</strain>
    </source>
</reference>
<dbReference type="InterPro" id="IPR018110">
    <property type="entry name" value="Mandel_Rmase/mucon_lact_enz_CS"/>
</dbReference>
<evidence type="ECO:0000259" key="7">
    <source>
        <dbReference type="SMART" id="SM00922"/>
    </source>
</evidence>
<dbReference type="Proteomes" id="UP000469385">
    <property type="component" value="Unassembled WGS sequence"/>
</dbReference>
<comment type="cofactor">
    <cofactor evidence="2">
        <name>Mg(2+)</name>
        <dbReference type="ChEBI" id="CHEBI:18420"/>
    </cofactor>
</comment>
<sequence>MRDIRFPTSRSLDGSDAMNAAPDYSATYVTLHTDAGDGHVGHGLTFTIGRGNEICVAAVRSLEPFIVGRTLQEITADMGGFWRAITGDSQLRWLGPDKGVIHLATAAIVNAVWDLWAKAEGKPVWKLLVDMAPEELVRCLDFRFVTDALTPDEALALLRRAAPGRATREREMLERGYPGYTTSAGWLGYTEDKVRRLAREGVAQGWTHFKQKVGGNLEDDLRRAAILREEIGWERKLMMDANQVWEVDAAVEAMRRLAAYDPLWIEEPTSPDDILGHAAIRQRIAPIGVATGEHCHNRVMFKQLLQARAIDYCQLDAARLGGLNEVLLVVLLAAKFGVPVCPHAGGVGLCEYVQHVSLFDYIAVSGSLEGRVLEYVDHLHEHFVDPVVIRAGRYMPPRRPGYSIEMHAASLQQFEFPQGPAWA</sequence>
<dbReference type="InterPro" id="IPR046945">
    <property type="entry name" value="RHMD-like"/>
</dbReference>
<evidence type="ECO:0000256" key="2">
    <source>
        <dbReference type="ARBA" id="ARBA00001946"/>
    </source>
</evidence>
<dbReference type="Gene3D" id="3.30.390.10">
    <property type="entry name" value="Enolase-like, N-terminal domain"/>
    <property type="match status" value="1"/>
</dbReference>
<protein>
    <recommendedName>
        <fullName evidence="3">L-fuconate dehydratase</fullName>
        <ecNumber evidence="3">4.2.1.68</ecNumber>
    </recommendedName>
</protein>
<dbReference type="SMART" id="SM00922">
    <property type="entry name" value="MR_MLE"/>
    <property type="match status" value="1"/>
</dbReference>
<dbReference type="SFLD" id="SFLDG00179">
    <property type="entry name" value="mandelate_racemase"/>
    <property type="match status" value="1"/>
</dbReference>
<dbReference type="InterPro" id="IPR034610">
    <property type="entry name" value="L-fuconate_dehydratase"/>
</dbReference>
<keyword evidence="6" id="KW-0456">Lyase</keyword>
<dbReference type="GO" id="GO:0050023">
    <property type="term" value="F:L-fuconate dehydratase activity"/>
    <property type="evidence" value="ECO:0007669"/>
    <property type="project" value="UniProtKB-EC"/>
</dbReference>
<gene>
    <name evidence="8" type="ORF">GON04_07865</name>
</gene>
<keyword evidence="5" id="KW-0460">Magnesium</keyword>
<dbReference type="SFLD" id="SFLDS00001">
    <property type="entry name" value="Enolase"/>
    <property type="match status" value="1"/>
</dbReference>
<dbReference type="PANTHER" id="PTHR13794">
    <property type="entry name" value="ENOLASE SUPERFAMILY, MANDELATE RACEMASE"/>
    <property type="match status" value="1"/>
</dbReference>
<evidence type="ECO:0000256" key="6">
    <source>
        <dbReference type="ARBA" id="ARBA00023239"/>
    </source>
</evidence>
<dbReference type="GO" id="GO:0000287">
    <property type="term" value="F:magnesium ion binding"/>
    <property type="evidence" value="ECO:0007669"/>
    <property type="project" value="TreeGrafter"/>
</dbReference>
<dbReference type="InterPro" id="IPR013342">
    <property type="entry name" value="Mandelate_racemase_C"/>
</dbReference>
<dbReference type="InterPro" id="IPR036849">
    <property type="entry name" value="Enolase-like_C_sf"/>
</dbReference>
<dbReference type="InterPro" id="IPR029065">
    <property type="entry name" value="Enolase_C-like"/>
</dbReference>
<evidence type="ECO:0000256" key="1">
    <source>
        <dbReference type="ARBA" id="ARBA00001737"/>
    </source>
</evidence>
<evidence type="ECO:0000256" key="4">
    <source>
        <dbReference type="ARBA" id="ARBA00022723"/>
    </source>
</evidence>
<comment type="catalytic activity">
    <reaction evidence="1">
        <text>L-fuconate = 2-dehydro-3-deoxy-L-fuconate + H2O</text>
        <dbReference type="Rhea" id="RHEA:22772"/>
        <dbReference type="ChEBI" id="CHEBI:15377"/>
        <dbReference type="ChEBI" id="CHEBI:21291"/>
        <dbReference type="ChEBI" id="CHEBI:37448"/>
        <dbReference type="EC" id="4.2.1.68"/>
    </reaction>
</comment>
<dbReference type="SFLD" id="SFLDF00111">
    <property type="entry name" value="L-fuconate_dehydratase"/>
    <property type="match status" value="1"/>
</dbReference>
<evidence type="ECO:0000256" key="5">
    <source>
        <dbReference type="ARBA" id="ARBA00022842"/>
    </source>
</evidence>
<comment type="caution">
    <text evidence="8">The sequence shown here is derived from an EMBL/GenBank/DDBJ whole genome shotgun (WGS) entry which is preliminary data.</text>
</comment>
<proteinExistence type="predicted"/>
<dbReference type="EMBL" id="WSEL01000003">
    <property type="protein sequence ID" value="MVQ29358.1"/>
    <property type="molecule type" value="Genomic_DNA"/>
</dbReference>
<evidence type="ECO:0000313" key="9">
    <source>
        <dbReference type="Proteomes" id="UP000469385"/>
    </source>
</evidence>
<feature type="domain" description="Mandelate racemase/muconate lactonizing enzyme C-terminal" evidence="7">
    <location>
        <begin position="191"/>
        <end position="287"/>
    </location>
</feature>
<keyword evidence="4" id="KW-0479">Metal-binding</keyword>
<accession>A0A6N8IR81</accession>
<dbReference type="Gene3D" id="3.20.20.120">
    <property type="entry name" value="Enolase-like C-terminal domain"/>
    <property type="match status" value="1"/>
</dbReference>
<dbReference type="SUPFAM" id="SSF54826">
    <property type="entry name" value="Enolase N-terminal domain-like"/>
    <property type="match status" value="1"/>
</dbReference>
<dbReference type="EC" id="4.2.1.68" evidence="3"/>
<name>A0A6N8IR81_9BURK</name>
<organism evidence="8 9">
    <name type="scientific">Ramlibacter pinisoli</name>
    <dbReference type="NCBI Taxonomy" id="2682844"/>
    <lineage>
        <taxon>Bacteria</taxon>
        <taxon>Pseudomonadati</taxon>
        <taxon>Pseudomonadota</taxon>
        <taxon>Betaproteobacteria</taxon>
        <taxon>Burkholderiales</taxon>
        <taxon>Comamonadaceae</taxon>
        <taxon>Ramlibacter</taxon>
    </lineage>
</organism>